<comment type="subunit">
    <text evidence="5">Mammalian complex I is composed of 45 different subunits. This is a component of the iron-sulfur (IP) fragment of the enzyme.</text>
</comment>
<keyword evidence="13 16" id="KW-1015">Disulfide bond</keyword>
<evidence type="ECO:0000256" key="2">
    <source>
        <dbReference type="ARBA" id="ARBA00004569"/>
    </source>
</evidence>
<sequence length="92" mass="10738">MPFWGLQKQLGIDVGSTACHAFEGEWVECRHGLGQTCTCHECQLEYEDFMECMKRTNLAQMLWVILEQWDSMIKQGEYTPPDYHKGKDVPRP</sequence>
<dbReference type="InterPro" id="IPR019342">
    <property type="entry name" value="NADH_UbQ_OxRdtase_FeS-su5"/>
</dbReference>
<organism evidence="17 18">
    <name type="scientific">Copsychus sechellarum</name>
    <dbReference type="NCBI Taxonomy" id="797021"/>
    <lineage>
        <taxon>Eukaryota</taxon>
        <taxon>Metazoa</taxon>
        <taxon>Chordata</taxon>
        <taxon>Craniata</taxon>
        <taxon>Vertebrata</taxon>
        <taxon>Euteleostomi</taxon>
        <taxon>Archelosauria</taxon>
        <taxon>Archosauria</taxon>
        <taxon>Dinosauria</taxon>
        <taxon>Saurischia</taxon>
        <taxon>Theropoda</taxon>
        <taxon>Coelurosauria</taxon>
        <taxon>Aves</taxon>
        <taxon>Neognathae</taxon>
        <taxon>Neoaves</taxon>
        <taxon>Telluraves</taxon>
        <taxon>Australaves</taxon>
        <taxon>Passeriformes</taxon>
        <taxon>Muscicapidae</taxon>
        <taxon>Copsychus</taxon>
    </lineage>
</organism>
<evidence type="ECO:0000256" key="6">
    <source>
        <dbReference type="ARBA" id="ARBA00013482"/>
    </source>
</evidence>
<dbReference type="GO" id="GO:0005758">
    <property type="term" value="C:mitochondrial intermembrane space"/>
    <property type="evidence" value="ECO:0007669"/>
    <property type="project" value="UniProtKB-SubCell"/>
</dbReference>
<evidence type="ECO:0000256" key="4">
    <source>
        <dbReference type="ARBA" id="ARBA00007372"/>
    </source>
</evidence>
<dbReference type="OrthoDB" id="9992197at2759"/>
<evidence type="ECO:0000256" key="16">
    <source>
        <dbReference type="PIRSR" id="PIRSR619342-50"/>
    </source>
</evidence>
<feature type="non-terminal residue" evidence="17">
    <location>
        <position position="1"/>
    </location>
</feature>
<keyword evidence="11" id="KW-0496">Mitochondrion</keyword>
<keyword evidence="12" id="KW-0472">Membrane</keyword>
<evidence type="ECO:0000256" key="14">
    <source>
        <dbReference type="ARBA" id="ARBA00031222"/>
    </source>
</evidence>
<comment type="function">
    <text evidence="1">Accessory subunit of the mitochondrial membrane respiratory chain NADH dehydrogenase (Complex I), that is believed not to be involved in catalysis. Complex I functions in the transfer of electrons from NADH to the respiratory chain. The immediate electron acceptor for the enzyme is believed to be ubiquinone.</text>
</comment>
<comment type="similarity">
    <text evidence="4">Belongs to the complex I NDUFS5 subunit family.</text>
</comment>
<evidence type="ECO:0000256" key="3">
    <source>
        <dbReference type="ARBA" id="ARBA00004637"/>
    </source>
</evidence>
<dbReference type="GO" id="GO:0032981">
    <property type="term" value="P:mitochondrial respiratory chain complex I assembly"/>
    <property type="evidence" value="ECO:0007669"/>
    <property type="project" value="TreeGrafter"/>
</dbReference>
<keyword evidence="10" id="KW-0249">Electron transport</keyword>
<evidence type="ECO:0000256" key="5">
    <source>
        <dbReference type="ARBA" id="ARBA00011261"/>
    </source>
</evidence>
<comment type="caution">
    <text evidence="17">The sequence shown here is derived from an EMBL/GenBank/DDBJ whole genome shotgun (WGS) entry which is preliminary data.</text>
</comment>
<dbReference type="AlphaFoldDB" id="A0A851VXA4"/>
<comment type="subcellular location">
    <subcellularLocation>
        <location evidence="3">Mitochondrion inner membrane</location>
        <topology evidence="3">Peripheral membrane protein</topology>
    </subcellularLocation>
    <subcellularLocation>
        <location evidence="2">Mitochondrion intermembrane space</location>
    </subcellularLocation>
</comment>
<dbReference type="GO" id="GO:0005743">
    <property type="term" value="C:mitochondrial inner membrane"/>
    <property type="evidence" value="ECO:0007669"/>
    <property type="project" value="UniProtKB-SubCell"/>
</dbReference>
<evidence type="ECO:0000256" key="7">
    <source>
        <dbReference type="ARBA" id="ARBA00022448"/>
    </source>
</evidence>
<keyword evidence="8" id="KW-0679">Respiratory chain</keyword>
<evidence type="ECO:0000256" key="13">
    <source>
        <dbReference type="ARBA" id="ARBA00023157"/>
    </source>
</evidence>
<evidence type="ECO:0000256" key="12">
    <source>
        <dbReference type="ARBA" id="ARBA00023136"/>
    </source>
</evidence>
<feature type="disulfide bond" evidence="16">
    <location>
        <begin position="19"/>
        <end position="52"/>
    </location>
</feature>
<evidence type="ECO:0000313" key="17">
    <source>
        <dbReference type="EMBL" id="NXD46307.1"/>
    </source>
</evidence>
<dbReference type="PANTHER" id="PTHR15224:SF1">
    <property type="entry name" value="NADH DEHYDROGENASE [UBIQUINONE] IRON-SULFUR PROTEIN 5"/>
    <property type="match status" value="1"/>
</dbReference>
<evidence type="ECO:0000256" key="10">
    <source>
        <dbReference type="ARBA" id="ARBA00022982"/>
    </source>
</evidence>
<proteinExistence type="inferred from homology"/>
<dbReference type="Pfam" id="PF10200">
    <property type="entry name" value="Ndufs5"/>
    <property type="match status" value="1"/>
</dbReference>
<dbReference type="PANTHER" id="PTHR15224">
    <property type="entry name" value="NADH DEHYDROGENASE [UBIQUINONE] IRON-SULFUR PROTEIN 5"/>
    <property type="match status" value="1"/>
</dbReference>
<feature type="non-terminal residue" evidence="17">
    <location>
        <position position="92"/>
    </location>
</feature>
<accession>A0A851VXA4</accession>
<evidence type="ECO:0000256" key="9">
    <source>
        <dbReference type="ARBA" id="ARBA00022792"/>
    </source>
</evidence>
<keyword evidence="7" id="KW-0813">Transport</keyword>
<evidence type="ECO:0000313" key="18">
    <source>
        <dbReference type="Proteomes" id="UP000659062"/>
    </source>
</evidence>
<keyword evidence="18" id="KW-1185">Reference proteome</keyword>
<feature type="disulfide bond" evidence="16">
    <location>
        <begin position="29"/>
        <end position="42"/>
    </location>
</feature>
<name>A0A851VXA4_9PASS</name>
<gene>
    <name evidence="17" type="primary">Ndufs5_1</name>
    <name evidence="17" type="ORF">COPSEC_R16017</name>
</gene>
<dbReference type="Proteomes" id="UP000659062">
    <property type="component" value="Unassembled WGS sequence"/>
</dbReference>
<evidence type="ECO:0000256" key="1">
    <source>
        <dbReference type="ARBA" id="ARBA00003195"/>
    </source>
</evidence>
<reference evidence="17" key="1">
    <citation type="submission" date="2019-09" db="EMBL/GenBank/DDBJ databases">
        <title>Bird 10,000 Genomes (B10K) Project - Family phase.</title>
        <authorList>
            <person name="Zhang G."/>
        </authorList>
    </citation>
    <scope>NUCLEOTIDE SEQUENCE</scope>
    <source>
        <strain evidence="17">OUT-0061</strain>
        <tissue evidence="17">Blood</tissue>
    </source>
</reference>
<evidence type="ECO:0000256" key="8">
    <source>
        <dbReference type="ARBA" id="ARBA00022660"/>
    </source>
</evidence>
<evidence type="ECO:0000256" key="11">
    <source>
        <dbReference type="ARBA" id="ARBA00023128"/>
    </source>
</evidence>
<dbReference type="EMBL" id="WBNE01000435">
    <property type="protein sequence ID" value="NXD46307.1"/>
    <property type="molecule type" value="Genomic_DNA"/>
</dbReference>
<evidence type="ECO:0000256" key="15">
    <source>
        <dbReference type="ARBA" id="ARBA00032739"/>
    </source>
</evidence>
<keyword evidence="9" id="KW-0999">Mitochondrion inner membrane</keyword>
<protein>
    <recommendedName>
        <fullName evidence="6">NADH dehydrogenase [ubiquinone] iron-sulfur protein 5</fullName>
    </recommendedName>
    <alternativeName>
        <fullName evidence="14">Complex I-15 kDa</fullName>
    </alternativeName>
    <alternativeName>
        <fullName evidence="15">NADH-ubiquinone oxidoreductase 15 kDa subunit</fullName>
    </alternativeName>
</protein>